<gene>
    <name evidence="10" type="ORF">TRIADDRAFT_58552</name>
</gene>
<accession>B3S307</accession>
<dbReference type="GO" id="GO:0016592">
    <property type="term" value="C:mediator complex"/>
    <property type="evidence" value="ECO:0000318"/>
    <property type="project" value="GO_Central"/>
</dbReference>
<dbReference type="OMA" id="WKERWTE"/>
<dbReference type="EMBL" id="DS985248">
    <property type="protein sequence ID" value="EDV22710.1"/>
    <property type="molecule type" value="Genomic_DNA"/>
</dbReference>
<dbReference type="PANTHER" id="PTHR12898">
    <property type="entry name" value="MEDIATOR OF RNA POLYMERASE II TRANSCRIPTION SUBUNIT 24"/>
    <property type="match status" value="1"/>
</dbReference>
<dbReference type="CTD" id="6755962"/>
<dbReference type="GO" id="GO:0003712">
    <property type="term" value="F:transcription coregulator activity"/>
    <property type="evidence" value="ECO:0000318"/>
    <property type="project" value="GO_Central"/>
</dbReference>
<evidence type="ECO:0000256" key="3">
    <source>
        <dbReference type="ARBA" id="ARBA00019693"/>
    </source>
</evidence>
<keyword evidence="4" id="KW-0805">Transcription regulation</keyword>
<dbReference type="InParanoid" id="B3S307"/>
<evidence type="ECO:0000256" key="1">
    <source>
        <dbReference type="ARBA" id="ARBA00004123"/>
    </source>
</evidence>
<dbReference type="InterPro" id="IPR021429">
    <property type="entry name" value="Mediator_Med24"/>
</dbReference>
<evidence type="ECO:0000313" key="10">
    <source>
        <dbReference type="EMBL" id="EDV22710.1"/>
    </source>
</evidence>
<dbReference type="OrthoDB" id="21216at2759"/>
<dbReference type="PhylomeDB" id="B3S307"/>
<keyword evidence="7" id="KW-0539">Nucleus</keyword>
<dbReference type="HOGENOM" id="CLU_007484_0_0_1"/>
<keyword evidence="11" id="KW-1185">Reference proteome</keyword>
<keyword evidence="9" id="KW-0175">Coiled coil</keyword>
<evidence type="ECO:0000256" key="6">
    <source>
        <dbReference type="ARBA" id="ARBA00023163"/>
    </source>
</evidence>
<dbReference type="FunCoup" id="B3S307">
    <property type="interactions" value="1135"/>
</dbReference>
<reference evidence="10 11" key="1">
    <citation type="journal article" date="2008" name="Nature">
        <title>The Trichoplax genome and the nature of placozoans.</title>
        <authorList>
            <person name="Srivastava M."/>
            <person name="Begovic E."/>
            <person name="Chapman J."/>
            <person name="Putnam N.H."/>
            <person name="Hellsten U."/>
            <person name="Kawashima T."/>
            <person name="Kuo A."/>
            <person name="Mitros T."/>
            <person name="Salamov A."/>
            <person name="Carpenter M.L."/>
            <person name="Signorovitch A.Y."/>
            <person name="Moreno M.A."/>
            <person name="Kamm K."/>
            <person name="Grimwood J."/>
            <person name="Schmutz J."/>
            <person name="Shapiro H."/>
            <person name="Grigoriev I.V."/>
            <person name="Buss L.W."/>
            <person name="Schierwater B."/>
            <person name="Dellaporta S.L."/>
            <person name="Rokhsar D.S."/>
        </authorList>
    </citation>
    <scope>NUCLEOTIDE SEQUENCE [LARGE SCALE GENOMIC DNA]</scope>
    <source>
        <strain evidence="10 11">Grell-BS-1999</strain>
    </source>
</reference>
<evidence type="ECO:0000256" key="2">
    <source>
        <dbReference type="ARBA" id="ARBA00007864"/>
    </source>
</evidence>
<feature type="coiled-coil region" evidence="9">
    <location>
        <begin position="638"/>
        <end position="667"/>
    </location>
</feature>
<sequence length="1005" mass="114451">MPVVGNDEQTQELQAFLIRCWKERWKPSRWAMKVRKFLLAKENSSKMLAELLLKQIFIGTIPNELLLSYMNYATTTQLISHTTFYSTIAQLVDFSKPRCMNRILELVILILPSTSCKTREDSLDLAKALLSLLSWLQTVCIMSIRFSQAGVTELCNAALTLILDNQNLCGLIRIGSFNSTELWNVVNQLGEQLCEVDMSMLAEKPRNKLLRIASKIARLTNHQFDGNPSMQQNSKDGGPSTSIQLIIYIQSLIRPLNSEETIACLLESVDSFKRINPCDFFVELYRACLTAISESASGSWDEVKIVCFTHFKLPKIIKALLRRSFMQQLISQHGLSFMKLTRLANLLDVIDKKLRCDTVSAIATSLRLENIITAKGFEELIKSRPEKSDDMNECNLYKQMDDAKSYLDRLLQLINAGDIVEVRSQINYFIDHMDVVLATAACSGCMKNLALALIRLNDSIKRQTSRGDHLQLFDVTFILLCSVIQRYGKQILTDDNQSTVNSFFYQWANQYLHEEYPFESQAQQVPKSASISVPCTPTQSILTMATDTVDSMLSVFTKSYDTEFDYSNLYQMCMMASGFVKEIIKPWHLNFISESTVKQYLDRLKGKASCLSIAIYAAWYKIALRSSSSERKKCFSCLNHIMENLKKEEAENANDKSRLNKLQLQREILSRICPENSLIEEKTRNNSTLAYYVYDAYILKLLFMGVNIISSSPLFLIVLVNSCGSDVFMQSKNSPYEIVSDIFSEFMTKRWLGCAQISNIFKLWSATSSDWFCEALLQMLNEDRGKDNCIMIADAIACLTLIHPTELIPTVFVQVIQHHLKPTIHQWKARALAHVLVRCMQFGLTYSGGTNSSATNGERPPKIQRVDEPFDSSSEASLAIYCMETAMDTESVLVENGYDDNRAESCFGKVFIAILETLLLKFREIFEKNHIGPSVTFAMYFLQRYCLTNMDLFLKPGLRKLAIDLIPLIPGQVSVDLLLRLHDLNLEEHRRDCAKYLAYPQMISK</sequence>
<dbReference type="eggNOG" id="ENOG502QPJD">
    <property type="taxonomic scope" value="Eukaryota"/>
</dbReference>
<comment type="subcellular location">
    <subcellularLocation>
        <location evidence="1">Nucleus</location>
    </subcellularLocation>
</comment>
<dbReference type="PANTHER" id="PTHR12898:SF1">
    <property type="entry name" value="MEDIATOR OF RNA POLYMERASE II TRANSCRIPTION SUBUNIT 24"/>
    <property type="match status" value="1"/>
</dbReference>
<evidence type="ECO:0000256" key="8">
    <source>
        <dbReference type="ARBA" id="ARBA00031960"/>
    </source>
</evidence>
<proteinExistence type="inferred from homology"/>
<organism evidence="10 11">
    <name type="scientific">Trichoplax adhaerens</name>
    <name type="common">Trichoplax reptans</name>
    <dbReference type="NCBI Taxonomy" id="10228"/>
    <lineage>
        <taxon>Eukaryota</taxon>
        <taxon>Metazoa</taxon>
        <taxon>Placozoa</taxon>
        <taxon>Uniplacotomia</taxon>
        <taxon>Trichoplacea</taxon>
        <taxon>Trichoplacidae</taxon>
        <taxon>Trichoplax</taxon>
    </lineage>
</organism>
<name>B3S307_TRIAD</name>
<comment type="similarity">
    <text evidence="2">Belongs to the Mediator complex subunit 24 family.</text>
</comment>
<evidence type="ECO:0000256" key="7">
    <source>
        <dbReference type="ARBA" id="ARBA00023242"/>
    </source>
</evidence>
<evidence type="ECO:0000313" key="11">
    <source>
        <dbReference type="Proteomes" id="UP000009022"/>
    </source>
</evidence>
<protein>
    <recommendedName>
        <fullName evidence="3">Mediator of RNA polymerase II transcription subunit 24</fullName>
    </recommendedName>
    <alternativeName>
        <fullName evidence="8">Mediator complex subunit 24</fullName>
    </alternativeName>
</protein>
<dbReference type="AlphaFoldDB" id="B3S307"/>
<dbReference type="GO" id="GO:0060261">
    <property type="term" value="P:positive regulation of transcription initiation by RNA polymerase II"/>
    <property type="evidence" value="ECO:0000318"/>
    <property type="project" value="GO_Central"/>
</dbReference>
<dbReference type="KEGG" id="tad:TRIADDRAFT_58552"/>
<dbReference type="Pfam" id="PF11277">
    <property type="entry name" value="Med24_N"/>
    <property type="match status" value="1"/>
</dbReference>
<evidence type="ECO:0000256" key="4">
    <source>
        <dbReference type="ARBA" id="ARBA00023015"/>
    </source>
</evidence>
<keyword evidence="5" id="KW-0010">Activator</keyword>
<evidence type="ECO:0000256" key="5">
    <source>
        <dbReference type="ARBA" id="ARBA00023159"/>
    </source>
</evidence>
<evidence type="ECO:0000256" key="9">
    <source>
        <dbReference type="SAM" id="Coils"/>
    </source>
</evidence>
<dbReference type="Proteomes" id="UP000009022">
    <property type="component" value="Unassembled WGS sequence"/>
</dbReference>
<dbReference type="STRING" id="10228.B3S307"/>
<dbReference type="RefSeq" id="XP_002114576.1">
    <property type="nucleotide sequence ID" value="XM_002114540.1"/>
</dbReference>
<dbReference type="GeneID" id="6755962"/>
<keyword evidence="6" id="KW-0804">Transcription</keyword>